<proteinExistence type="predicted"/>
<dbReference type="GeneID" id="19946474"/>
<organism evidence="2 3">
    <name type="scientific">Saprolegnia diclina (strain VS20)</name>
    <dbReference type="NCBI Taxonomy" id="1156394"/>
    <lineage>
        <taxon>Eukaryota</taxon>
        <taxon>Sar</taxon>
        <taxon>Stramenopiles</taxon>
        <taxon>Oomycota</taxon>
        <taxon>Saprolegniomycetes</taxon>
        <taxon>Saprolegniales</taxon>
        <taxon>Saprolegniaceae</taxon>
        <taxon>Saprolegnia</taxon>
    </lineage>
</organism>
<evidence type="ECO:0000256" key="1">
    <source>
        <dbReference type="SAM" id="SignalP"/>
    </source>
</evidence>
<dbReference type="Gene3D" id="3.50.4.10">
    <property type="entry name" value="Hepatocyte Growth Factor"/>
    <property type="match status" value="1"/>
</dbReference>
<sequence length="108" mass="11950">MRTSVLLALCLAVNSATVDELPTSTVCTSIERGVDYTYNDIKYEFVYGSDQEKLDKCCKFCSTLDDCRGFIVSDTKCWLKSLMSNKTPSRPDVLAGLYSAPNPALRSC</sequence>
<gene>
    <name evidence="2" type="ORF">SDRG_05747</name>
</gene>
<dbReference type="Proteomes" id="UP000030762">
    <property type="component" value="Unassembled WGS sequence"/>
</dbReference>
<feature type="signal peptide" evidence="1">
    <location>
        <begin position="1"/>
        <end position="16"/>
    </location>
</feature>
<name>T0QSF4_SAPDV</name>
<evidence type="ECO:0000313" key="3">
    <source>
        <dbReference type="Proteomes" id="UP000030762"/>
    </source>
</evidence>
<dbReference type="RefSeq" id="XP_008609701.1">
    <property type="nucleotide sequence ID" value="XM_008611479.1"/>
</dbReference>
<dbReference type="VEuPathDB" id="FungiDB:SDRG_05747"/>
<dbReference type="AlphaFoldDB" id="T0QSF4"/>
<accession>T0QSF4</accession>
<evidence type="ECO:0008006" key="4">
    <source>
        <dbReference type="Google" id="ProtNLM"/>
    </source>
</evidence>
<protein>
    <recommendedName>
        <fullName evidence="4">Apple domain-containing protein</fullName>
    </recommendedName>
</protein>
<feature type="chain" id="PRO_5004583486" description="Apple domain-containing protein" evidence="1">
    <location>
        <begin position="17"/>
        <end position="108"/>
    </location>
</feature>
<keyword evidence="1" id="KW-0732">Signal</keyword>
<evidence type="ECO:0000313" key="2">
    <source>
        <dbReference type="EMBL" id="EQC36920.1"/>
    </source>
</evidence>
<dbReference type="InParanoid" id="T0QSF4"/>
<reference evidence="2 3" key="1">
    <citation type="submission" date="2012-04" db="EMBL/GenBank/DDBJ databases">
        <title>The Genome Sequence of Saprolegnia declina VS20.</title>
        <authorList>
            <consortium name="The Broad Institute Genome Sequencing Platform"/>
            <person name="Russ C."/>
            <person name="Nusbaum C."/>
            <person name="Tyler B."/>
            <person name="van West P."/>
            <person name="Dieguez-Uribeondo J."/>
            <person name="de Bruijn I."/>
            <person name="Tripathy S."/>
            <person name="Jiang R."/>
            <person name="Young S.K."/>
            <person name="Zeng Q."/>
            <person name="Gargeya S."/>
            <person name="Fitzgerald M."/>
            <person name="Haas B."/>
            <person name="Abouelleil A."/>
            <person name="Alvarado L."/>
            <person name="Arachchi H.M."/>
            <person name="Berlin A."/>
            <person name="Chapman S.B."/>
            <person name="Goldberg J."/>
            <person name="Griggs A."/>
            <person name="Gujja S."/>
            <person name="Hansen M."/>
            <person name="Howarth C."/>
            <person name="Imamovic A."/>
            <person name="Larimer J."/>
            <person name="McCowen C."/>
            <person name="Montmayeur A."/>
            <person name="Murphy C."/>
            <person name="Neiman D."/>
            <person name="Pearson M."/>
            <person name="Priest M."/>
            <person name="Roberts A."/>
            <person name="Saif S."/>
            <person name="Shea T."/>
            <person name="Sisk P."/>
            <person name="Sykes S."/>
            <person name="Wortman J."/>
            <person name="Nusbaum C."/>
            <person name="Birren B."/>
        </authorList>
    </citation>
    <scope>NUCLEOTIDE SEQUENCE [LARGE SCALE GENOMIC DNA]</scope>
    <source>
        <strain evidence="2 3">VS20</strain>
    </source>
</reference>
<keyword evidence="3" id="KW-1185">Reference proteome</keyword>
<dbReference type="EMBL" id="JH767146">
    <property type="protein sequence ID" value="EQC36920.1"/>
    <property type="molecule type" value="Genomic_DNA"/>
</dbReference>